<evidence type="ECO:0000259" key="2">
    <source>
        <dbReference type="Pfam" id="PF08818"/>
    </source>
</evidence>
<dbReference type="SUPFAM" id="SSF159888">
    <property type="entry name" value="YdhG-like"/>
    <property type="match status" value="1"/>
</dbReference>
<feature type="region of interest" description="Disordered" evidence="1">
    <location>
        <begin position="1"/>
        <end position="46"/>
    </location>
</feature>
<dbReference type="InterPro" id="IPR014922">
    <property type="entry name" value="YdhG-like"/>
</dbReference>
<evidence type="ECO:0000256" key="1">
    <source>
        <dbReference type="SAM" id="MobiDB-lite"/>
    </source>
</evidence>
<dbReference type="Gene3D" id="3.90.1150.200">
    <property type="match status" value="1"/>
</dbReference>
<organism evidence="3 4">
    <name type="scientific">Conyzicola nivalis</name>
    <dbReference type="NCBI Taxonomy" id="1477021"/>
    <lineage>
        <taxon>Bacteria</taxon>
        <taxon>Bacillati</taxon>
        <taxon>Actinomycetota</taxon>
        <taxon>Actinomycetes</taxon>
        <taxon>Micrococcales</taxon>
        <taxon>Microbacteriaceae</taxon>
        <taxon>Conyzicola</taxon>
    </lineage>
</organism>
<feature type="domain" description="YdhG-like" evidence="2">
    <location>
        <begin position="60"/>
        <end position="150"/>
    </location>
</feature>
<reference evidence="3" key="1">
    <citation type="journal article" date="2014" name="Int. J. Syst. Evol. Microbiol.">
        <title>Complete genome sequence of Corynebacterium casei LMG S-19264T (=DSM 44701T), isolated from a smear-ripened cheese.</title>
        <authorList>
            <consortium name="US DOE Joint Genome Institute (JGI-PGF)"/>
            <person name="Walter F."/>
            <person name="Albersmeier A."/>
            <person name="Kalinowski J."/>
            <person name="Ruckert C."/>
        </authorList>
    </citation>
    <scope>NUCLEOTIDE SEQUENCE</scope>
    <source>
        <strain evidence="3">CGMCC 1.12813</strain>
    </source>
</reference>
<comment type="caution">
    <text evidence="3">The sequence shown here is derived from an EMBL/GenBank/DDBJ whole genome shotgun (WGS) entry which is preliminary data.</text>
</comment>
<reference evidence="3" key="2">
    <citation type="submission" date="2020-09" db="EMBL/GenBank/DDBJ databases">
        <authorList>
            <person name="Sun Q."/>
            <person name="Zhou Y."/>
        </authorList>
    </citation>
    <scope>NUCLEOTIDE SEQUENCE</scope>
    <source>
        <strain evidence="3">CGMCC 1.12813</strain>
    </source>
</reference>
<evidence type="ECO:0000313" key="4">
    <source>
        <dbReference type="Proteomes" id="UP000606922"/>
    </source>
</evidence>
<accession>A0A916S8Z7</accession>
<gene>
    <name evidence="3" type="ORF">GCM10010979_00310</name>
</gene>
<proteinExistence type="predicted"/>
<dbReference type="RefSeq" id="WP_188508703.1">
    <property type="nucleotide sequence ID" value="NZ_BMGB01000001.1"/>
</dbReference>
<dbReference type="AlphaFoldDB" id="A0A916S8Z7"/>
<evidence type="ECO:0000313" key="3">
    <source>
        <dbReference type="EMBL" id="GGA89520.1"/>
    </source>
</evidence>
<dbReference type="Proteomes" id="UP000606922">
    <property type="component" value="Unassembled WGS sequence"/>
</dbReference>
<keyword evidence="4" id="KW-1185">Reference proteome</keyword>
<feature type="compositionally biased region" description="Basic and acidic residues" evidence="1">
    <location>
        <begin position="18"/>
        <end position="33"/>
    </location>
</feature>
<protein>
    <recommendedName>
        <fullName evidence="2">YdhG-like domain-containing protein</fullName>
    </recommendedName>
</protein>
<name>A0A916S8Z7_9MICO</name>
<sequence>MSEAKKPATDESSGVFTAEEKAAMKERANEVKAEKKRGKGKESDEQAVLAKIAELTEPDRSLAARLHEIILEAAPDLAPKTWYGMPGYAKDGKVLVFFQGADKFKTRYATLGFNDSAKLDDGSMWPNAYALTELTAADEATIAELVKKAVR</sequence>
<dbReference type="EMBL" id="BMGB01000001">
    <property type="protein sequence ID" value="GGA89520.1"/>
    <property type="molecule type" value="Genomic_DNA"/>
</dbReference>
<dbReference type="Pfam" id="PF08818">
    <property type="entry name" value="DUF1801"/>
    <property type="match status" value="1"/>
</dbReference>